<evidence type="ECO:0000256" key="3">
    <source>
        <dbReference type="ARBA" id="ARBA00022606"/>
    </source>
</evidence>
<evidence type="ECO:0000256" key="4">
    <source>
        <dbReference type="ARBA" id="ARBA00022692"/>
    </source>
</evidence>
<dbReference type="PANTHER" id="PTHR21137:SF35">
    <property type="entry name" value="ODORANT RECEPTOR 19A-RELATED"/>
    <property type="match status" value="1"/>
</dbReference>
<comment type="similarity">
    <text evidence="10">Belongs to the insect chemoreceptor superfamily. Heteromeric odorant receptor channel (TC 1.A.69) family.</text>
</comment>
<evidence type="ECO:0000256" key="10">
    <source>
        <dbReference type="RuleBase" id="RU351113"/>
    </source>
</evidence>
<feature type="transmembrane region" description="Helical" evidence="10">
    <location>
        <begin position="192"/>
        <end position="213"/>
    </location>
</feature>
<dbReference type="EMBL" id="KY825770">
    <property type="protein sequence ID" value="ARF06964.1"/>
    <property type="molecule type" value="mRNA"/>
</dbReference>
<dbReference type="AlphaFoldDB" id="A0A1W5T543"/>
<reference evidence="11" key="1">
    <citation type="journal article" date="2017" name="Insect Biochem. Mol. Biol.">
        <title>Design of larval chemical attractants based on odorant response spectra of odorant receptors in the cotton bollworm.</title>
        <authorList>
            <person name="Di C."/>
            <person name="Ning C."/>
            <person name="Huang L.Q."/>
            <person name="Wang C.Z."/>
        </authorList>
    </citation>
    <scope>NUCLEOTIDE SEQUENCE</scope>
</reference>
<evidence type="ECO:0000256" key="6">
    <source>
        <dbReference type="ARBA" id="ARBA00022989"/>
    </source>
</evidence>
<feature type="transmembrane region" description="Helical" evidence="10">
    <location>
        <begin position="79"/>
        <end position="99"/>
    </location>
</feature>
<dbReference type="GO" id="GO:0007165">
    <property type="term" value="P:signal transduction"/>
    <property type="evidence" value="ECO:0007669"/>
    <property type="project" value="UniProtKB-KW"/>
</dbReference>
<comment type="caution">
    <text evidence="10">Lacks conserved residue(s) required for the propagation of feature annotation.</text>
</comment>
<evidence type="ECO:0000256" key="9">
    <source>
        <dbReference type="ARBA" id="ARBA00023224"/>
    </source>
</evidence>
<accession>A0A1W5T543</accession>
<dbReference type="GO" id="GO:0005886">
    <property type="term" value="C:plasma membrane"/>
    <property type="evidence" value="ECO:0007669"/>
    <property type="project" value="UniProtKB-SubCell"/>
</dbReference>
<keyword evidence="4 10" id="KW-0812">Transmembrane</keyword>
<keyword evidence="6 10" id="KW-1133">Transmembrane helix</keyword>
<gene>
    <name evidence="11" type="primary">Or50</name>
</gene>
<feature type="transmembrane region" description="Helical" evidence="10">
    <location>
        <begin position="136"/>
        <end position="157"/>
    </location>
</feature>
<feature type="transmembrane region" description="Helical" evidence="10">
    <location>
        <begin position="301"/>
        <end position="323"/>
    </location>
</feature>
<protein>
    <recommendedName>
        <fullName evidence="10">Odorant receptor</fullName>
    </recommendedName>
</protein>
<keyword evidence="7 10" id="KW-0472">Membrane</keyword>
<evidence type="ECO:0000313" key="11">
    <source>
        <dbReference type="EMBL" id="ARF06964.1"/>
    </source>
</evidence>
<keyword evidence="8 10" id="KW-0675">Receptor</keyword>
<evidence type="ECO:0000256" key="5">
    <source>
        <dbReference type="ARBA" id="ARBA00022725"/>
    </source>
</evidence>
<dbReference type="PANTHER" id="PTHR21137">
    <property type="entry name" value="ODORANT RECEPTOR"/>
    <property type="match status" value="1"/>
</dbReference>
<comment type="subcellular location">
    <subcellularLocation>
        <location evidence="1 10">Cell membrane</location>
        <topology evidence="1 10">Multi-pass membrane protein</topology>
    </subcellularLocation>
</comment>
<evidence type="ECO:0000256" key="1">
    <source>
        <dbReference type="ARBA" id="ARBA00004651"/>
    </source>
</evidence>
<proteinExistence type="evidence at transcript level"/>
<keyword evidence="3 10" id="KW-0716">Sensory transduction</keyword>
<evidence type="ECO:0000256" key="7">
    <source>
        <dbReference type="ARBA" id="ARBA00023136"/>
    </source>
</evidence>
<evidence type="ECO:0000256" key="8">
    <source>
        <dbReference type="ARBA" id="ARBA00023170"/>
    </source>
</evidence>
<organism evidence="11">
    <name type="scientific">Helicoverpa armigera</name>
    <name type="common">Cotton bollworm</name>
    <name type="synonym">Heliothis armigera</name>
    <dbReference type="NCBI Taxonomy" id="29058"/>
    <lineage>
        <taxon>Eukaryota</taxon>
        <taxon>Metazoa</taxon>
        <taxon>Ecdysozoa</taxon>
        <taxon>Arthropoda</taxon>
        <taxon>Hexapoda</taxon>
        <taxon>Insecta</taxon>
        <taxon>Pterygota</taxon>
        <taxon>Neoptera</taxon>
        <taxon>Endopterygota</taxon>
        <taxon>Lepidoptera</taxon>
        <taxon>Glossata</taxon>
        <taxon>Ditrysia</taxon>
        <taxon>Noctuoidea</taxon>
        <taxon>Noctuidae</taxon>
        <taxon>Heliothinae</taxon>
        <taxon>Helicoverpa</taxon>
    </lineage>
</organism>
<name>A0A1W5T543_HELAM</name>
<keyword evidence="2" id="KW-1003">Cell membrane</keyword>
<dbReference type="InterPro" id="IPR004117">
    <property type="entry name" value="7tm6_olfct_rcpt"/>
</dbReference>
<dbReference type="GO" id="GO:0005549">
    <property type="term" value="F:odorant binding"/>
    <property type="evidence" value="ECO:0007669"/>
    <property type="project" value="InterPro"/>
</dbReference>
<feature type="transmembrane region" description="Helical" evidence="10">
    <location>
        <begin position="54"/>
        <end position="73"/>
    </location>
</feature>
<dbReference type="OrthoDB" id="7476568at2759"/>
<dbReference type="Pfam" id="PF02949">
    <property type="entry name" value="7tm_6"/>
    <property type="match status" value="1"/>
</dbReference>
<keyword evidence="9 10" id="KW-0807">Transducer</keyword>
<evidence type="ECO:0000256" key="2">
    <source>
        <dbReference type="ARBA" id="ARBA00022475"/>
    </source>
</evidence>
<dbReference type="GO" id="GO:0004984">
    <property type="term" value="F:olfactory receptor activity"/>
    <property type="evidence" value="ECO:0007669"/>
    <property type="project" value="InterPro"/>
</dbReference>
<feature type="transmembrane region" description="Helical" evidence="10">
    <location>
        <begin position="275"/>
        <end position="295"/>
    </location>
</feature>
<sequence length="400" mass="46163">METTTYTRSKTTEFFYKMNFAIYIFGLPNFWIEDLKLSKRFVKIYDKISLFNDLLVYLLLVMEFGAFFTQHNLTDKQKFNLMVFAISHPLLCSFCVMVSKLKKKVRLVMYSQAVALKRDYNDPEVEKQMIARSLTYVLAFMSSCTITMIMFAIEAIWDVIRHGATFTTLITAYPDVQDRSILADVVRVLAFVTWWIFLTKMVAVYMLVIPLTISLRYQFKNLQSYFLSLAELFERSDLSQKEKEEKYEAGLKLGIKLHSETLSCAEDTQDVCRGVFSGQIIFNILLLIVLMAQMVTSERTFVNMFGTVATSCTVITSTGFFMWNAGDVTVEASYLPTAIYFSGWQHCQRDSSMRVRRLVVTCMSHAQQPVIFKGLGYIELSYQSFITIVKSSYSVFSVLY</sequence>
<keyword evidence="5 10" id="KW-0552">Olfaction</keyword>